<name>A0A0R3QII4_9BILA</name>
<sequence>MFFLQECFEVERHAVLRAAEPDLRQYRIVEQCLNLPLWRIEVLPHVEPSGASPLWRTFIAGTTDDALDVLLSGEWQRVRVNVVLPAYVTQSTDSTYAVCTSIWSCRDHEGREGRQLVTDQGSFLEFPDEIDSETSRRTHQLWATRGHAKRRRLAVSMEGIL</sequence>
<reference evidence="1 2" key="2">
    <citation type="submission" date="2018-11" db="EMBL/GenBank/DDBJ databases">
        <authorList>
            <consortium name="Pathogen Informatics"/>
        </authorList>
    </citation>
    <scope>NUCLEOTIDE SEQUENCE [LARGE SCALE GENOMIC DNA]</scope>
</reference>
<proteinExistence type="predicted"/>
<reference evidence="3" key="1">
    <citation type="submission" date="2017-02" db="UniProtKB">
        <authorList>
            <consortium name="WormBaseParasite"/>
        </authorList>
    </citation>
    <scope>IDENTIFICATION</scope>
</reference>
<accession>A0A0R3QII4</accession>
<evidence type="ECO:0000313" key="2">
    <source>
        <dbReference type="Proteomes" id="UP000280834"/>
    </source>
</evidence>
<evidence type="ECO:0000313" key="3">
    <source>
        <dbReference type="WBParaSite" id="BTMF_0000622101-mRNA-1"/>
    </source>
</evidence>
<gene>
    <name evidence="1" type="ORF">BTMF_LOCUS5466</name>
</gene>
<dbReference type="WBParaSite" id="BTMF_0000622101-mRNA-1">
    <property type="protein sequence ID" value="BTMF_0000622101-mRNA-1"/>
    <property type="gene ID" value="BTMF_0000622101"/>
</dbReference>
<evidence type="ECO:0000313" key="1">
    <source>
        <dbReference type="EMBL" id="VDO18118.1"/>
    </source>
</evidence>
<organism evidence="3">
    <name type="scientific">Brugia timori</name>
    <dbReference type="NCBI Taxonomy" id="42155"/>
    <lineage>
        <taxon>Eukaryota</taxon>
        <taxon>Metazoa</taxon>
        <taxon>Ecdysozoa</taxon>
        <taxon>Nematoda</taxon>
        <taxon>Chromadorea</taxon>
        <taxon>Rhabditida</taxon>
        <taxon>Spirurina</taxon>
        <taxon>Spiruromorpha</taxon>
        <taxon>Filarioidea</taxon>
        <taxon>Onchocercidae</taxon>
        <taxon>Brugia</taxon>
    </lineage>
</organism>
<protein>
    <submittedName>
        <fullName evidence="3">DUF4912 domain-containing protein</fullName>
    </submittedName>
</protein>
<dbReference type="AlphaFoldDB" id="A0A0R3QII4"/>
<keyword evidence="2" id="KW-1185">Reference proteome</keyword>
<dbReference type="EMBL" id="UZAG01005890">
    <property type="protein sequence ID" value="VDO18118.1"/>
    <property type="molecule type" value="Genomic_DNA"/>
</dbReference>
<dbReference type="Proteomes" id="UP000280834">
    <property type="component" value="Unassembled WGS sequence"/>
</dbReference>